<keyword evidence="2" id="KW-0963">Cytoplasm</keyword>
<dbReference type="InterPro" id="IPR036822">
    <property type="entry name" value="CutC-like_dom_sf"/>
</dbReference>
<organism evidence="3 4">
    <name type="scientific">Hallella faecis</name>
    <dbReference type="NCBI Taxonomy" id="2841596"/>
    <lineage>
        <taxon>Bacteria</taxon>
        <taxon>Pseudomonadati</taxon>
        <taxon>Bacteroidota</taxon>
        <taxon>Bacteroidia</taxon>
        <taxon>Bacteroidales</taxon>
        <taxon>Prevotellaceae</taxon>
        <taxon>Hallella</taxon>
    </lineage>
</organism>
<evidence type="ECO:0000256" key="2">
    <source>
        <dbReference type="HAMAP-Rule" id="MF_00795"/>
    </source>
</evidence>
<dbReference type="Proteomes" id="UP001487296">
    <property type="component" value="Unassembled WGS sequence"/>
</dbReference>
<name>A0ABV1FT79_9BACT</name>
<comment type="caution">
    <text evidence="3">The sequence shown here is derived from an EMBL/GenBank/DDBJ whole genome shotgun (WGS) entry which is preliminary data.</text>
</comment>
<evidence type="ECO:0000256" key="1">
    <source>
        <dbReference type="ARBA" id="ARBA00007768"/>
    </source>
</evidence>
<protein>
    <recommendedName>
        <fullName evidence="2">PF03932 family protein CutC</fullName>
    </recommendedName>
</protein>
<dbReference type="InterPro" id="IPR005627">
    <property type="entry name" value="CutC-like"/>
</dbReference>
<proteinExistence type="inferred from homology"/>
<dbReference type="Gene3D" id="3.20.20.380">
    <property type="entry name" value="Copper homeostasis (CutC) domain"/>
    <property type="match status" value="1"/>
</dbReference>
<dbReference type="RefSeq" id="WP_215760695.1">
    <property type="nucleotide sequence ID" value="NZ_JAHKBE010000062.1"/>
</dbReference>
<comment type="caution">
    <text evidence="2">Once thought to be involved in copper homeostasis, experiments in E.coli have shown this is not the case.</text>
</comment>
<dbReference type="HAMAP" id="MF_00795">
    <property type="entry name" value="CutC"/>
    <property type="match status" value="1"/>
</dbReference>
<comment type="subcellular location">
    <subcellularLocation>
        <location evidence="2">Cytoplasm</location>
    </subcellularLocation>
</comment>
<gene>
    <name evidence="2" type="primary">cutC</name>
    <name evidence="3" type="ORF">AAAT34_11335</name>
</gene>
<keyword evidence="4" id="KW-1185">Reference proteome</keyword>
<dbReference type="PANTHER" id="PTHR12598">
    <property type="entry name" value="COPPER HOMEOSTASIS PROTEIN CUTC"/>
    <property type="match status" value="1"/>
</dbReference>
<dbReference type="Pfam" id="PF03932">
    <property type="entry name" value="CutC"/>
    <property type="match status" value="1"/>
</dbReference>
<evidence type="ECO:0000313" key="4">
    <source>
        <dbReference type="Proteomes" id="UP001487296"/>
    </source>
</evidence>
<dbReference type="EMBL" id="JBBNFP010000061">
    <property type="protein sequence ID" value="MEQ2487628.1"/>
    <property type="molecule type" value="Genomic_DNA"/>
</dbReference>
<sequence>MILEVCCGNIESVKGAIEGGADRIELCRDLELDGLTPHREMIREAVRLCRPAGVVVHVLIRSREGHFVYTDAEVVEMAGEIRMAVAEGVDGVVVGALTADGDIDLDACRRWVEAVGPTDGHRCRNITFHRAFDVCRHPLEAMEQIAQVGCNRILTSGQQPTAEAGIPLLRQMVGKAHELSATMGRPFTILCGAGVTPENAAHILKATGATEIHGSLRTGLVSDAEKIRTVKTACR</sequence>
<accession>A0ABV1FT79</accession>
<dbReference type="PANTHER" id="PTHR12598:SF0">
    <property type="entry name" value="COPPER HOMEOSTASIS PROTEIN CUTC HOMOLOG"/>
    <property type="match status" value="1"/>
</dbReference>
<dbReference type="SUPFAM" id="SSF110395">
    <property type="entry name" value="CutC-like"/>
    <property type="match status" value="1"/>
</dbReference>
<comment type="similarity">
    <text evidence="1 2">Belongs to the CutC family.</text>
</comment>
<evidence type="ECO:0000313" key="3">
    <source>
        <dbReference type="EMBL" id="MEQ2487628.1"/>
    </source>
</evidence>
<reference evidence="3 4" key="1">
    <citation type="submission" date="2024-04" db="EMBL/GenBank/DDBJ databases">
        <title>Human intestinal bacterial collection.</title>
        <authorList>
            <person name="Pauvert C."/>
            <person name="Hitch T.C.A."/>
            <person name="Clavel T."/>
        </authorList>
    </citation>
    <scope>NUCLEOTIDE SEQUENCE [LARGE SCALE GENOMIC DNA]</scope>
    <source>
        <strain evidence="3 4">CLA-AA-H145</strain>
    </source>
</reference>